<keyword evidence="3" id="KW-1185">Reference proteome</keyword>
<accession>A0A6A6APN3</accession>
<dbReference type="Proteomes" id="UP000799771">
    <property type="component" value="Unassembled WGS sequence"/>
</dbReference>
<feature type="compositionally biased region" description="Pro residues" evidence="1">
    <location>
        <begin position="534"/>
        <end position="553"/>
    </location>
</feature>
<evidence type="ECO:0000313" key="2">
    <source>
        <dbReference type="EMBL" id="KAF2133496.1"/>
    </source>
</evidence>
<feature type="compositionally biased region" description="Low complexity" evidence="1">
    <location>
        <begin position="463"/>
        <end position="474"/>
    </location>
</feature>
<proteinExistence type="predicted"/>
<dbReference type="EMBL" id="ML977499">
    <property type="protein sequence ID" value="KAF2133496.1"/>
    <property type="molecule type" value="Genomic_DNA"/>
</dbReference>
<evidence type="ECO:0000313" key="3">
    <source>
        <dbReference type="Proteomes" id="UP000799771"/>
    </source>
</evidence>
<reference evidence="2" key="1">
    <citation type="journal article" date="2020" name="Stud. Mycol.">
        <title>101 Dothideomycetes genomes: a test case for predicting lifestyles and emergence of pathogens.</title>
        <authorList>
            <person name="Haridas S."/>
            <person name="Albert R."/>
            <person name="Binder M."/>
            <person name="Bloem J."/>
            <person name="Labutti K."/>
            <person name="Salamov A."/>
            <person name="Andreopoulos B."/>
            <person name="Baker S."/>
            <person name="Barry K."/>
            <person name="Bills G."/>
            <person name="Bluhm B."/>
            <person name="Cannon C."/>
            <person name="Castanera R."/>
            <person name="Culley D."/>
            <person name="Daum C."/>
            <person name="Ezra D."/>
            <person name="Gonzalez J."/>
            <person name="Henrissat B."/>
            <person name="Kuo A."/>
            <person name="Liang C."/>
            <person name="Lipzen A."/>
            <person name="Lutzoni F."/>
            <person name="Magnuson J."/>
            <person name="Mondo S."/>
            <person name="Nolan M."/>
            <person name="Ohm R."/>
            <person name="Pangilinan J."/>
            <person name="Park H.-J."/>
            <person name="Ramirez L."/>
            <person name="Alfaro M."/>
            <person name="Sun H."/>
            <person name="Tritt A."/>
            <person name="Yoshinaga Y."/>
            <person name="Zwiers L.-H."/>
            <person name="Turgeon B."/>
            <person name="Goodwin S."/>
            <person name="Spatafora J."/>
            <person name="Crous P."/>
            <person name="Grigoriev I."/>
        </authorList>
    </citation>
    <scope>NUCLEOTIDE SEQUENCE</scope>
    <source>
        <strain evidence="2">CBS 119687</strain>
    </source>
</reference>
<dbReference type="OrthoDB" id="3750421at2759"/>
<name>A0A6A6APN3_9PLEO</name>
<gene>
    <name evidence="2" type="ORF">P153DRAFT_393315</name>
</gene>
<feature type="compositionally biased region" description="Low complexity" evidence="1">
    <location>
        <begin position="358"/>
        <end position="371"/>
    </location>
</feature>
<feature type="compositionally biased region" description="Polar residues" evidence="1">
    <location>
        <begin position="109"/>
        <end position="120"/>
    </location>
</feature>
<sequence>MEMPVQSFKISSLFDFPIWNRNRLRQANPTDWVNISVCPLWYSNLTPDLIAFGKRMSFRTGLQAAEYYDAQHSWEISITAASVAHNHFYSSLDYYRLYRMMTRTQDSQDQTMLQMSAEQGTRSKDSPAPNLPTYNRVFWTRRISNPGPLKVGMMLRGLGLRQSDGRISDHGKPKFDNQTVKLLADAVAKTVGILPTIASDLVNTAIHDVDLDGDVSDLLNKFGAKIWGAGKDRSWLFKATDGVENYPRDLTYENQADRAVLRYYLRLWILIKAFNCLRNKSYARNNATTIEDGIAPSDVDDTEDLQSTEELLLAVKLRHQPSRSCATSRASLLLSPTDVPINSTENATAMFKDVGHNTPSSVSNVSGTTVSMQASQGNHASHRKTPLKRQVGLSALVPGSRPKTASPDLYVEDDHINGRETAEAHRNLEQAAQHLRASDEELNNLNFIATEPAKPTRRSSRKVPVLSPPSEVLPRSTPDESSSANSRLTRISRKTVTACNLGNDSSSPHTSAQQGRKKRKRSPPTDTNEIHPHPASPALPSLPPTPTLPPPNPSHLTTLFTTYLANPTSPDPTLLPLIDRAFTLLTPHLPSFFGADPQSLAFFPATFSAWLAYRRAVLSVEAEISSLRDERETELRRKIKRTRLLTALRKARDGFVAVDGGGLDAESVMCLGFGRLQRSVVESNGVEEDVRKGLQGLDQRLVELGETLGGGRWIVMGCGYVGCD</sequence>
<feature type="region of interest" description="Disordered" evidence="1">
    <location>
        <begin position="109"/>
        <end position="129"/>
    </location>
</feature>
<dbReference type="AlphaFoldDB" id="A0A6A6APN3"/>
<feature type="region of interest" description="Disordered" evidence="1">
    <location>
        <begin position="358"/>
        <end position="387"/>
    </location>
</feature>
<feature type="region of interest" description="Disordered" evidence="1">
    <location>
        <begin position="448"/>
        <end position="555"/>
    </location>
</feature>
<evidence type="ECO:0000256" key="1">
    <source>
        <dbReference type="SAM" id="MobiDB-lite"/>
    </source>
</evidence>
<organism evidence="2 3">
    <name type="scientific">Dothidotthia symphoricarpi CBS 119687</name>
    <dbReference type="NCBI Taxonomy" id="1392245"/>
    <lineage>
        <taxon>Eukaryota</taxon>
        <taxon>Fungi</taxon>
        <taxon>Dikarya</taxon>
        <taxon>Ascomycota</taxon>
        <taxon>Pezizomycotina</taxon>
        <taxon>Dothideomycetes</taxon>
        <taxon>Pleosporomycetidae</taxon>
        <taxon>Pleosporales</taxon>
        <taxon>Dothidotthiaceae</taxon>
        <taxon>Dothidotthia</taxon>
    </lineage>
</organism>
<feature type="compositionally biased region" description="Polar residues" evidence="1">
    <location>
        <begin position="479"/>
        <end position="514"/>
    </location>
</feature>
<dbReference type="RefSeq" id="XP_033527883.1">
    <property type="nucleotide sequence ID" value="XM_033671223.1"/>
</dbReference>
<protein>
    <submittedName>
        <fullName evidence="2">Uncharacterized protein</fullName>
    </submittedName>
</protein>
<dbReference type="GeneID" id="54411655"/>